<dbReference type="GO" id="GO:0004930">
    <property type="term" value="F:G protein-coupled receptor activity"/>
    <property type="evidence" value="ECO:0007669"/>
    <property type="project" value="UniProtKB-KW"/>
</dbReference>
<evidence type="ECO:0000256" key="12">
    <source>
        <dbReference type="ARBA" id="ARBA00023170"/>
    </source>
</evidence>
<dbReference type="PRINTS" id="PR00578">
    <property type="entry name" value="OPSINLTRLEYE"/>
</dbReference>
<sequence length="361" mass="40714">MSYTNPFGNYTVVDIVPDDMLHLIDNHWYQFPPLNPMWHGLVAFFVAFCAIFSLSGNLTVMYMFFTTKSLQTPANILVVNLALSDFTLMFCMCPPLLVNCYNGTWVWGPTACQIYGTIGSGTGCTSIFLMCCISHDRYNVIVKGIGGKPLTKNGAILQAFLCWATSAAWTLTPFIGWGRYTPEGNMAACGTDYLSTDFMNVSYLWAYTFWCFFFPLFYIIYCYWFLVAAVREHEKQMREQAKRMGIKSLRGDADAQKKSNDCKLARVAMVTVSLWFIAWTPYCIINIAGLTDRSIVSPLFSIWGSIFAKANTVYNPIVYAISHPKYKAALYEKMPWLQCTAETNDDAKSTTTSTSVEEPKA</sequence>
<dbReference type="GO" id="GO:0016020">
    <property type="term" value="C:membrane"/>
    <property type="evidence" value="ECO:0007669"/>
    <property type="project" value="UniProtKB-SubCell"/>
</dbReference>
<dbReference type="InterPro" id="IPR001391">
    <property type="entry name" value="Opsin_lateye"/>
</dbReference>
<feature type="transmembrane region" description="Helical" evidence="15">
    <location>
        <begin position="77"/>
        <end position="98"/>
    </location>
</feature>
<evidence type="ECO:0000256" key="2">
    <source>
        <dbReference type="ARBA" id="ARBA00022543"/>
    </source>
</evidence>
<comment type="similarity">
    <text evidence="15">Belongs to the G-protein coupled receptor 1 family. Opsin subfamily.</text>
</comment>
<dbReference type="CDD" id="cd15079">
    <property type="entry name" value="7tmA_photoreceptors_insect"/>
    <property type="match status" value="1"/>
</dbReference>
<keyword evidence="3" id="KW-0597">Phosphoprotein</keyword>
<evidence type="ECO:0000313" key="17">
    <source>
        <dbReference type="EMBL" id="QIW86046.1"/>
    </source>
</evidence>
<gene>
    <name evidence="17" type="primary">L13</name>
</gene>
<dbReference type="PANTHER" id="PTHR24240">
    <property type="entry name" value="OPSIN"/>
    <property type="match status" value="1"/>
</dbReference>
<keyword evidence="4 15" id="KW-0716">Sensory transduction</keyword>
<accession>A0A6H0X1L7</accession>
<evidence type="ECO:0000256" key="10">
    <source>
        <dbReference type="ARBA" id="ARBA00023136"/>
    </source>
</evidence>
<dbReference type="FunFam" id="1.20.1070.10:FF:000044">
    <property type="entry name" value="Opsin, ultraviolet-sensitive"/>
    <property type="match status" value="1"/>
</dbReference>
<keyword evidence="11" id="KW-1015">Disulfide bond</keyword>
<comment type="subcellular location">
    <subcellularLocation>
        <location evidence="1 15">Membrane</location>
        <topology evidence="1 15">Multi-pass membrane protein</topology>
    </subcellularLocation>
</comment>
<keyword evidence="8 15" id="KW-0157">Chromophore</keyword>
<evidence type="ECO:0000256" key="5">
    <source>
        <dbReference type="ARBA" id="ARBA00022692"/>
    </source>
</evidence>
<dbReference type="PRINTS" id="PR00237">
    <property type="entry name" value="GPCRRHODOPSN"/>
</dbReference>
<evidence type="ECO:0000256" key="7">
    <source>
        <dbReference type="ARBA" id="ARBA00022989"/>
    </source>
</evidence>
<keyword evidence="5 15" id="KW-0812">Transmembrane</keyword>
<keyword evidence="2 15" id="KW-0600">Photoreceptor protein</keyword>
<evidence type="ECO:0000256" key="9">
    <source>
        <dbReference type="ARBA" id="ARBA00023040"/>
    </source>
</evidence>
<dbReference type="Pfam" id="PF00001">
    <property type="entry name" value="7tm_1"/>
    <property type="match status" value="1"/>
</dbReference>
<dbReference type="InterPro" id="IPR050125">
    <property type="entry name" value="GPCR_opsins"/>
</dbReference>
<keyword evidence="9 15" id="KW-0297">G-protein coupled receptor</keyword>
<dbReference type="GO" id="GO:0007601">
    <property type="term" value="P:visual perception"/>
    <property type="evidence" value="ECO:0007669"/>
    <property type="project" value="UniProtKB-KW"/>
</dbReference>
<dbReference type="EMBL" id="MT112882">
    <property type="protein sequence ID" value="QIW86046.1"/>
    <property type="molecule type" value="mRNA"/>
</dbReference>
<feature type="transmembrane region" description="Helical" evidence="15">
    <location>
        <begin position="114"/>
        <end position="134"/>
    </location>
</feature>
<dbReference type="InterPro" id="IPR017452">
    <property type="entry name" value="GPCR_Rhodpsn_7TM"/>
</dbReference>
<evidence type="ECO:0000256" key="6">
    <source>
        <dbReference type="ARBA" id="ARBA00022925"/>
    </source>
</evidence>
<dbReference type="InterPro" id="IPR000276">
    <property type="entry name" value="GPCR_Rhodpsn"/>
</dbReference>
<keyword evidence="7 15" id="KW-1133">Transmembrane helix</keyword>
<keyword evidence="10 15" id="KW-0472">Membrane</keyword>
<evidence type="ECO:0000256" key="11">
    <source>
        <dbReference type="ARBA" id="ARBA00023157"/>
    </source>
</evidence>
<dbReference type="InterPro" id="IPR001760">
    <property type="entry name" value="Opsin"/>
</dbReference>
<dbReference type="Gene3D" id="1.20.1070.10">
    <property type="entry name" value="Rhodopsin 7-helix transmembrane proteins"/>
    <property type="match status" value="1"/>
</dbReference>
<evidence type="ECO:0000256" key="4">
    <source>
        <dbReference type="ARBA" id="ARBA00022606"/>
    </source>
</evidence>
<dbReference type="PRINTS" id="PR00238">
    <property type="entry name" value="OPSIN"/>
</dbReference>
<reference evidence="17" key="1">
    <citation type="journal article" date="2020" name="Proc. Natl. Acad. Sci. U.S.A.">
        <title>Exceptional diversity of opsin expression patterns in Neogonodactylus oerstedii (Stomatopoda) retinas.</title>
        <authorList>
            <person name="Porter M.L."/>
            <person name="Awata H."/>
            <person name="Bok M.J."/>
            <person name="Cronin T.W."/>
        </authorList>
    </citation>
    <scope>NUCLEOTIDE SEQUENCE</scope>
</reference>
<keyword evidence="6 15" id="KW-0681">Retinal protein</keyword>
<dbReference type="GO" id="GO:0007602">
    <property type="term" value="P:phototransduction"/>
    <property type="evidence" value="ECO:0007669"/>
    <property type="project" value="UniProtKB-KW"/>
</dbReference>
<dbReference type="GO" id="GO:0009881">
    <property type="term" value="F:photoreceptor activity"/>
    <property type="evidence" value="ECO:0007669"/>
    <property type="project" value="UniProtKB-KW"/>
</dbReference>
<feature type="transmembrane region" description="Helical" evidence="15">
    <location>
        <begin position="300"/>
        <end position="321"/>
    </location>
</feature>
<feature type="transmembrane region" description="Helical" evidence="15">
    <location>
        <begin position="204"/>
        <end position="230"/>
    </location>
</feature>
<dbReference type="PROSITE" id="PS00238">
    <property type="entry name" value="OPSIN"/>
    <property type="match status" value="1"/>
</dbReference>
<keyword evidence="13 15" id="KW-0807">Transducer</keyword>
<dbReference type="SUPFAM" id="SSF81321">
    <property type="entry name" value="Family A G protein-coupled receptor-like"/>
    <property type="match status" value="1"/>
</dbReference>
<name>A0A6H0X1L7_NEOOE</name>
<evidence type="ECO:0000256" key="8">
    <source>
        <dbReference type="ARBA" id="ARBA00022991"/>
    </source>
</evidence>
<evidence type="ECO:0000259" key="16">
    <source>
        <dbReference type="PROSITE" id="PS50262"/>
    </source>
</evidence>
<feature type="transmembrane region" description="Helical" evidence="15">
    <location>
        <begin position="41"/>
        <end position="65"/>
    </location>
</feature>
<dbReference type="InterPro" id="IPR027430">
    <property type="entry name" value="Retinal_BS"/>
</dbReference>
<dbReference type="AlphaFoldDB" id="A0A6H0X1L7"/>
<feature type="transmembrane region" description="Helical" evidence="15">
    <location>
        <begin position="267"/>
        <end position="288"/>
    </location>
</feature>
<evidence type="ECO:0000256" key="3">
    <source>
        <dbReference type="ARBA" id="ARBA00022553"/>
    </source>
</evidence>
<feature type="domain" description="G-protein coupled receptors family 1 profile" evidence="16">
    <location>
        <begin position="56"/>
        <end position="319"/>
    </location>
</feature>
<evidence type="ECO:0000256" key="13">
    <source>
        <dbReference type="ARBA" id="ARBA00023224"/>
    </source>
</evidence>
<evidence type="ECO:0000256" key="14">
    <source>
        <dbReference type="ARBA" id="ARBA00023305"/>
    </source>
</evidence>
<evidence type="ECO:0000256" key="15">
    <source>
        <dbReference type="RuleBase" id="RU004951"/>
    </source>
</evidence>
<keyword evidence="12 15" id="KW-0675">Receptor</keyword>
<organism evidence="17">
    <name type="scientific">Neogonodactylus oerstedii</name>
    <name type="common">Mantis shrimp</name>
    <name type="synonym">Gonodactylus oerstedii</name>
    <dbReference type="NCBI Taxonomy" id="85128"/>
    <lineage>
        <taxon>Eukaryota</taxon>
        <taxon>Metazoa</taxon>
        <taxon>Ecdysozoa</taxon>
        <taxon>Arthropoda</taxon>
        <taxon>Crustacea</taxon>
        <taxon>Multicrustacea</taxon>
        <taxon>Malacostraca</taxon>
        <taxon>Eumalacostraca</taxon>
        <taxon>Hoplocarida</taxon>
        <taxon>Stomatopoda</taxon>
        <taxon>Gonodactylidae</taxon>
        <taxon>Neogonodactylus</taxon>
    </lineage>
</organism>
<proteinExistence type="evidence at transcript level"/>
<dbReference type="PROSITE" id="PS50262">
    <property type="entry name" value="G_PROTEIN_RECEP_F1_2"/>
    <property type="match status" value="1"/>
</dbReference>
<evidence type="ECO:0000256" key="1">
    <source>
        <dbReference type="ARBA" id="ARBA00004141"/>
    </source>
</evidence>
<keyword evidence="14" id="KW-0844">Vision</keyword>
<protein>
    <submittedName>
        <fullName evidence="17">Opsin L13</fullName>
    </submittedName>
</protein>
<feature type="transmembrane region" description="Helical" evidence="15">
    <location>
        <begin position="155"/>
        <end position="176"/>
    </location>
</feature>